<accession>A0ACC9MR79</accession>
<sequence length="360" mass="41714">MDKKKCGSDVVKRLLENIIYYGISLIFIIIPIILSFQLQNNLLFVTTWICIGIYIFSVFCFMKVPEKFMLVLWFLLILAIVYFSFVINFGTVMFFIFPASLLAYHLERELNSVYGEIMICAMIVCIIRGVIIYQSEWYSIVPLSLFLVFMVISMDMNGKRIRMKEEINKKNEELAHLAGEIERNRISRDLHDSLGHVFSTLSVKAELANKLVEINPELAKKELAEIHELSKVSLFKVRDIINDIQNINLEQELSNLRNILNKLEITLEMHVKCDFSPEVEYQIVMIIKELVNNIIKHSEARNVILELTGEADLFNLKIFDDGIGMHPDTHLKSISYRTKQLNGRMVIDKLEKGTVITIRN</sequence>
<name>A0ACC9MR79_9STAP</name>
<protein>
    <submittedName>
        <fullName evidence="1">Uncharacterized protein</fullName>
    </submittedName>
</protein>
<gene>
    <name evidence="1" type="ORF">CW682_09285</name>
</gene>
<dbReference type="Proteomes" id="UP000233606">
    <property type="component" value="Unassembled WGS sequence"/>
</dbReference>
<evidence type="ECO:0000313" key="2">
    <source>
        <dbReference type="Proteomes" id="UP000233606"/>
    </source>
</evidence>
<proteinExistence type="predicted"/>
<evidence type="ECO:0000313" key="1">
    <source>
        <dbReference type="EMBL" id="PKE55992.1"/>
    </source>
</evidence>
<keyword evidence="2" id="KW-1185">Reference proteome</keyword>
<reference evidence="1" key="1">
    <citation type="submission" date="2017-12" db="EMBL/GenBank/DDBJ databases">
        <title>Genomics of Macrococcus caseolyticus.</title>
        <authorList>
            <person name="MacFadyen A.C."/>
            <person name="Paterson G.K."/>
        </authorList>
    </citation>
    <scope>NUCLEOTIDE SEQUENCE</scope>
    <source>
        <strain evidence="1">5459_5_49</strain>
    </source>
</reference>
<comment type="caution">
    <text evidence="1">The sequence shown here is derived from an EMBL/GenBank/DDBJ whole genome shotgun (WGS) entry which is preliminary data.</text>
</comment>
<dbReference type="EMBL" id="PIWU01000013">
    <property type="protein sequence ID" value="PKE55992.1"/>
    <property type="molecule type" value="Genomic_DNA"/>
</dbReference>
<organism evidence="1 2">
    <name type="scientific">Macrococcoides caseolyticum</name>
    <dbReference type="NCBI Taxonomy" id="69966"/>
    <lineage>
        <taxon>Bacteria</taxon>
        <taxon>Bacillati</taxon>
        <taxon>Bacillota</taxon>
        <taxon>Bacilli</taxon>
        <taxon>Bacillales</taxon>
        <taxon>Staphylococcaceae</taxon>
        <taxon>Macrococcoides</taxon>
    </lineage>
</organism>